<accession>A0A0A8ZCQ7</accession>
<dbReference type="EMBL" id="GBRH01265283">
    <property type="protein sequence ID" value="JAD32612.1"/>
    <property type="molecule type" value="Transcribed_RNA"/>
</dbReference>
<protein>
    <submittedName>
        <fullName evidence="2">Uncharacterized protein</fullName>
    </submittedName>
</protein>
<name>A0A0A8ZCQ7_ARUDO</name>
<feature type="compositionally biased region" description="Basic residues" evidence="1">
    <location>
        <begin position="38"/>
        <end position="49"/>
    </location>
</feature>
<proteinExistence type="predicted"/>
<dbReference type="AlphaFoldDB" id="A0A0A8ZCQ7"/>
<reference evidence="2" key="2">
    <citation type="journal article" date="2015" name="Data Brief">
        <title>Shoot transcriptome of the giant reed, Arundo donax.</title>
        <authorList>
            <person name="Barrero R.A."/>
            <person name="Guerrero F.D."/>
            <person name="Moolhuijzen P."/>
            <person name="Goolsby J.A."/>
            <person name="Tidwell J."/>
            <person name="Bellgard S.E."/>
            <person name="Bellgard M.I."/>
        </authorList>
    </citation>
    <scope>NUCLEOTIDE SEQUENCE</scope>
    <source>
        <tissue evidence="2">Shoot tissue taken approximately 20 cm above the soil surface</tissue>
    </source>
</reference>
<organism evidence="2">
    <name type="scientific">Arundo donax</name>
    <name type="common">Giant reed</name>
    <name type="synonym">Donax arundinaceus</name>
    <dbReference type="NCBI Taxonomy" id="35708"/>
    <lineage>
        <taxon>Eukaryota</taxon>
        <taxon>Viridiplantae</taxon>
        <taxon>Streptophyta</taxon>
        <taxon>Embryophyta</taxon>
        <taxon>Tracheophyta</taxon>
        <taxon>Spermatophyta</taxon>
        <taxon>Magnoliopsida</taxon>
        <taxon>Liliopsida</taxon>
        <taxon>Poales</taxon>
        <taxon>Poaceae</taxon>
        <taxon>PACMAD clade</taxon>
        <taxon>Arundinoideae</taxon>
        <taxon>Arundineae</taxon>
        <taxon>Arundo</taxon>
    </lineage>
</organism>
<sequence length="49" mass="5315">MHRPLAHAAAVAVGGRESCGLAGLPPSSEQRLGDHKQWSRRVPRRTNLS</sequence>
<feature type="region of interest" description="Disordered" evidence="1">
    <location>
        <begin position="21"/>
        <end position="49"/>
    </location>
</feature>
<evidence type="ECO:0000256" key="1">
    <source>
        <dbReference type="SAM" id="MobiDB-lite"/>
    </source>
</evidence>
<evidence type="ECO:0000313" key="2">
    <source>
        <dbReference type="EMBL" id="JAD32612.1"/>
    </source>
</evidence>
<reference evidence="2" key="1">
    <citation type="submission" date="2014-09" db="EMBL/GenBank/DDBJ databases">
        <authorList>
            <person name="Magalhaes I.L.F."/>
            <person name="Oliveira U."/>
            <person name="Santos F.R."/>
            <person name="Vidigal T.H.D.A."/>
            <person name="Brescovit A.D."/>
            <person name="Santos A.J."/>
        </authorList>
    </citation>
    <scope>NUCLEOTIDE SEQUENCE</scope>
    <source>
        <tissue evidence="2">Shoot tissue taken approximately 20 cm above the soil surface</tissue>
    </source>
</reference>